<dbReference type="Pfam" id="PF05057">
    <property type="entry name" value="DUF676"/>
    <property type="match status" value="1"/>
</dbReference>
<proteinExistence type="predicted"/>
<sequence>MHARPEGPVIRLAPRFGAMLALVSLLCSPLVATASTVRYERVLPLSGIERFSGAGDAAAIDLATWRQLADELQRATETPFTPGAAEIARLERAAQVRAAIPLAVIDARYERSEPAAANATSAAPAPAPVTRRAFAFSPLVDRTYRADVSFRLDPALWFSNDAPLPQQLTFDAGDGLGARTITPDALVRVRYAATGAKRLELRYQTAAGDTRIARATFTVEALASPTPDDTLHITASIPYQGIAATADAYVRLAPGHTQLTNPVVLVEGFDLDNSMNWDELYTLMNKQGLADSLAADGFDAVVLNFTDSTEPIQRNAFVVAELIQQVQAAIDPSATLGMIGASMGGLCSRYALAYMEANALPHRVRTWIAFDSPHGGAVIPLGIQYWVDFFAGQSADAALLRDQLNRPAARQMLLSHYTTPATSTAAPDPLRATMLADFAAVGDYPALPRTVAVVNGSGAQQSQGFLPGDQLVRYEYSDFLFAATGNVWALRDQTSQMIFDGRIRILFSTTTRQVTVSGSPAWDGAPGGWRSSMAQMDSVTAPFGDIIALHGNHCFIPTVSALALSTTNPFYDVLGDPDLVSHTPFDALYVPVGNQPHVEVTAENALWFRAELAQSAVGVAPRVAPGLALRAAPNPFRDAVRIELAMSGAGPATLEVFGLDGRRVRTLLAGNGVAGARAILWDGRDSDAREVPPGIYFVRLAADGVAVTRRVVRLR</sequence>
<protein>
    <recommendedName>
        <fullName evidence="1">DUF676 domain-containing protein</fullName>
    </recommendedName>
</protein>
<evidence type="ECO:0000313" key="3">
    <source>
        <dbReference type="Proteomes" id="UP000580839"/>
    </source>
</evidence>
<dbReference type="Gene3D" id="3.40.50.1820">
    <property type="entry name" value="alpha/beta hydrolase"/>
    <property type="match status" value="1"/>
</dbReference>
<name>A0A849SU33_UNCEI</name>
<organism evidence="2 3">
    <name type="scientific">Eiseniibacteriota bacterium</name>
    <dbReference type="NCBI Taxonomy" id="2212470"/>
    <lineage>
        <taxon>Bacteria</taxon>
        <taxon>Candidatus Eiseniibacteriota</taxon>
    </lineage>
</organism>
<dbReference type="InterPro" id="IPR007751">
    <property type="entry name" value="DUF676_lipase-like"/>
</dbReference>
<feature type="domain" description="DUF676" evidence="1">
    <location>
        <begin position="318"/>
        <end position="378"/>
    </location>
</feature>
<dbReference type="InterPro" id="IPR029058">
    <property type="entry name" value="AB_hydrolase_fold"/>
</dbReference>
<gene>
    <name evidence="2" type="ORF">HOP12_01020</name>
</gene>
<accession>A0A849SU33</accession>
<evidence type="ECO:0000313" key="2">
    <source>
        <dbReference type="EMBL" id="NOT32729.1"/>
    </source>
</evidence>
<dbReference type="SUPFAM" id="SSF53474">
    <property type="entry name" value="alpha/beta-Hydrolases"/>
    <property type="match status" value="1"/>
</dbReference>
<comment type="caution">
    <text evidence="2">The sequence shown here is derived from an EMBL/GenBank/DDBJ whole genome shotgun (WGS) entry which is preliminary data.</text>
</comment>
<reference evidence="2 3" key="1">
    <citation type="submission" date="2020-04" db="EMBL/GenBank/DDBJ databases">
        <title>Metagenomic profiling of ammonia- and methane-oxidizing microorganisms in a Dutch drinking water treatment plant.</title>
        <authorList>
            <person name="Poghosyan L."/>
            <person name="Leucker S."/>
        </authorList>
    </citation>
    <scope>NUCLEOTIDE SEQUENCE [LARGE SCALE GENOMIC DNA]</scope>
    <source>
        <strain evidence="2">S-RSF-IL-03</strain>
    </source>
</reference>
<dbReference type="Gene3D" id="2.60.40.4070">
    <property type="match status" value="1"/>
</dbReference>
<dbReference type="AlphaFoldDB" id="A0A849SU33"/>
<evidence type="ECO:0000259" key="1">
    <source>
        <dbReference type="Pfam" id="PF05057"/>
    </source>
</evidence>
<dbReference type="Proteomes" id="UP000580839">
    <property type="component" value="Unassembled WGS sequence"/>
</dbReference>
<dbReference type="EMBL" id="JABFRW010000010">
    <property type="protein sequence ID" value="NOT32729.1"/>
    <property type="molecule type" value="Genomic_DNA"/>
</dbReference>